<evidence type="ECO:0000313" key="1">
    <source>
        <dbReference type="EnsemblMetazoa" id="CJA37827.1"/>
    </source>
</evidence>
<organism evidence="1 2">
    <name type="scientific">Caenorhabditis japonica</name>
    <dbReference type="NCBI Taxonomy" id="281687"/>
    <lineage>
        <taxon>Eukaryota</taxon>
        <taxon>Metazoa</taxon>
        <taxon>Ecdysozoa</taxon>
        <taxon>Nematoda</taxon>
        <taxon>Chromadorea</taxon>
        <taxon>Rhabditida</taxon>
        <taxon>Rhabditina</taxon>
        <taxon>Rhabditomorpha</taxon>
        <taxon>Rhabditoidea</taxon>
        <taxon>Rhabditidae</taxon>
        <taxon>Peloderinae</taxon>
        <taxon>Caenorhabditis</taxon>
    </lineage>
</organism>
<accession>A0A8R1EJJ4</accession>
<keyword evidence="2" id="KW-1185">Reference proteome</keyword>
<dbReference type="EnsemblMetazoa" id="CJA37827.1">
    <property type="protein sequence ID" value="CJA37827.1"/>
    <property type="gene ID" value="WBGene00213674"/>
</dbReference>
<reference evidence="2" key="1">
    <citation type="submission" date="2010-08" db="EMBL/GenBank/DDBJ databases">
        <authorList>
            <consortium name="Caenorhabditis japonica Sequencing Consortium"/>
            <person name="Wilson R.K."/>
        </authorList>
    </citation>
    <scope>NUCLEOTIDE SEQUENCE [LARGE SCALE GENOMIC DNA]</scope>
    <source>
        <strain evidence="2">DF5081</strain>
    </source>
</reference>
<reference evidence="1" key="2">
    <citation type="submission" date="2022-06" db="UniProtKB">
        <authorList>
            <consortium name="EnsemblMetazoa"/>
        </authorList>
    </citation>
    <scope>IDENTIFICATION</scope>
    <source>
        <strain evidence="1">DF5081</strain>
    </source>
</reference>
<proteinExistence type="predicted"/>
<evidence type="ECO:0000313" key="2">
    <source>
        <dbReference type="Proteomes" id="UP000005237"/>
    </source>
</evidence>
<sequence>MTFNLSPQIESLSNYKSWKISLSLFVREESSDGIVCACVFGCLGEDGDGGGAGWRLDEKRIEYRNEYRIAMAKRKKHHQQGA</sequence>
<protein>
    <submittedName>
        <fullName evidence="1">Uncharacterized protein</fullName>
    </submittedName>
</protein>
<dbReference type="Proteomes" id="UP000005237">
    <property type="component" value="Unassembled WGS sequence"/>
</dbReference>
<dbReference type="AlphaFoldDB" id="A0A8R1EJJ4"/>
<name>A0A8R1EJJ4_CAEJA</name>